<reference evidence="2" key="1">
    <citation type="journal article" date="2013" name="G3 (Bethesda)">
        <title>Comparative genomics of a plant-pathogenic fungus, Pyrenophora tritici-repentis, reveals transduplication and the impact of repeat elements on pathogenicity and population divergence.</title>
        <authorList>
            <person name="Manning V.A."/>
            <person name="Pandelova I."/>
            <person name="Dhillon B."/>
            <person name="Wilhelm L.J."/>
            <person name="Goodwin S.B."/>
            <person name="Berlin A.M."/>
            <person name="Figueroa M."/>
            <person name="Freitag M."/>
            <person name="Hane J.K."/>
            <person name="Henrissat B."/>
            <person name="Holman W.H."/>
            <person name="Kodira C.D."/>
            <person name="Martin J."/>
            <person name="Oliver R.P."/>
            <person name="Robbertse B."/>
            <person name="Schackwitz W."/>
            <person name="Schwartz D.C."/>
            <person name="Spatafora J.W."/>
            <person name="Turgeon B.G."/>
            <person name="Yandava C."/>
            <person name="Young S."/>
            <person name="Zhou S."/>
            <person name="Zeng Q."/>
            <person name="Grigoriev I.V."/>
            <person name="Ma L.-J."/>
            <person name="Ciuffetti L.M."/>
        </authorList>
    </citation>
    <scope>NUCLEOTIDE SEQUENCE [LARGE SCALE GENOMIC DNA]</scope>
    <source>
        <strain evidence="2">Pt-1C-BFP</strain>
    </source>
</reference>
<sequence length="798" mass="90215">MASTTSTSVMQDQTGIFFALPRELRDLIYEFYLAVEGGYFFNPGTSRLVTADNETIDLALAYTCKLATMEMPNLGLKVNAINFSTVFSDEKRSTIGRFQSLCKAYADVEQASSDRITTLLGNNYATLSRYGLHVFNSCYATRPFLVSWIMETLALPSLGMPPDTFKLVFDGEVMDNITSRVLEDEELTSRVFAVAQRDAEWQGVFEKFGTSRDVIPGSTTWQQMIGNRSYIMGGFPESMRDITERNSPLISCNFKVRSNWNTEELRSESRTWSLNQWEKQWLDHHTEKFSTDPFLPEWLSIRLEDVVPGGDDLGEEEEALNLGYAKLKVLRLLALHIMAACCSVEPGSYLGLSYSRIMAIIPPPAVPKGSIKLPRELRDDIYECYVAQPESHQYHSESGKLRNSDGSKIEVGFMYTCKQIAAEMKGVALRFNTITFTATFHGNPKTVMRATRFHSMLEKMHERRLQMLSLGSSAIIPEIVNNIEIGTAAACPESGYSLAAVPSVFLIMHARTPHSLKKTDHKPWEVLTEAELDYMDHPYPFAYPGARGRRHKRCFSAAALAVHFLRRFPKNMLSAVTKIRLYELHMAAAFPECHAKALIPFCVRNPKLRIEHHVDLWYNVLADYLSCGGSNMSYLYHGPLRMQYSMVRSTIIAPVAIWIEETLTLSAAGIPVDSFSLVFDSRSDIVRKVVDVMKEDATWQAALEDSFRRKSIVVPAPGPGNYFAGARGCPLHFSDAFPQKLAHILTGKSFIRFSGIAEEMPRVEDIIRQNYDWNTHIDWVQRWGSPLPLKILVNNHVR</sequence>
<dbReference type="Proteomes" id="UP000001471">
    <property type="component" value="Unassembled WGS sequence"/>
</dbReference>
<dbReference type="EMBL" id="DS231619">
    <property type="protein sequence ID" value="EDU48908.1"/>
    <property type="molecule type" value="Genomic_DNA"/>
</dbReference>
<dbReference type="PANTHER" id="PTHR42085:SF1">
    <property type="entry name" value="F-BOX DOMAIN-CONTAINING PROTEIN"/>
    <property type="match status" value="1"/>
</dbReference>
<dbReference type="InterPro" id="IPR038883">
    <property type="entry name" value="AN11006-like"/>
</dbReference>
<gene>
    <name evidence="1" type="ORF">PTRG_05988</name>
</gene>
<dbReference type="KEGG" id="ptrr:6344243"/>
<proteinExistence type="predicted"/>
<dbReference type="PANTHER" id="PTHR42085">
    <property type="entry name" value="F-BOX DOMAIN-CONTAINING PROTEIN"/>
    <property type="match status" value="1"/>
</dbReference>
<dbReference type="GeneID" id="6344243"/>
<evidence type="ECO:0000313" key="2">
    <source>
        <dbReference type="Proteomes" id="UP000001471"/>
    </source>
</evidence>
<protein>
    <submittedName>
        <fullName evidence="1">Uncharacterized protein</fullName>
    </submittedName>
</protein>
<name>B2W850_PYRTR</name>
<dbReference type="eggNOG" id="ENOG502SNVZ">
    <property type="taxonomic scope" value="Eukaryota"/>
</dbReference>
<dbReference type="OrthoDB" id="5062850at2759"/>
<dbReference type="InParanoid" id="B2W850"/>
<organism evidence="1 2">
    <name type="scientific">Pyrenophora tritici-repentis (strain Pt-1C-BFP)</name>
    <name type="common">Wheat tan spot fungus</name>
    <name type="synonym">Drechslera tritici-repentis</name>
    <dbReference type="NCBI Taxonomy" id="426418"/>
    <lineage>
        <taxon>Eukaryota</taxon>
        <taxon>Fungi</taxon>
        <taxon>Dikarya</taxon>
        <taxon>Ascomycota</taxon>
        <taxon>Pezizomycotina</taxon>
        <taxon>Dothideomycetes</taxon>
        <taxon>Pleosporomycetidae</taxon>
        <taxon>Pleosporales</taxon>
        <taxon>Pleosporineae</taxon>
        <taxon>Pleosporaceae</taxon>
        <taxon>Pyrenophora</taxon>
    </lineage>
</organism>
<evidence type="ECO:0000313" key="1">
    <source>
        <dbReference type="EMBL" id="EDU48908.1"/>
    </source>
</evidence>
<dbReference type="AlphaFoldDB" id="B2W850"/>
<accession>B2W850</accession>
<dbReference type="HOGENOM" id="CLU_352380_0_0_1"/>